<dbReference type="WBParaSite" id="Hba_04589">
    <property type="protein sequence ID" value="Hba_04589"/>
    <property type="gene ID" value="Hba_04589"/>
</dbReference>
<keyword evidence="1" id="KW-1185">Reference proteome</keyword>
<name>A0A1I7WHW2_HETBA</name>
<dbReference type="AlphaFoldDB" id="A0A1I7WHW2"/>
<sequence length="115" mass="13246">MSLDKMYAIIPYFKIFSGVVRFFRVRLPIGPQLSLAQILSNYLSHPKSSYSVFTKIFTISTSNMINLSRSSTQTLSWRHSSEVPHSHSFWLPLRIPLIKLSFATKYSLDENNITC</sequence>
<dbReference type="Proteomes" id="UP000095283">
    <property type="component" value="Unplaced"/>
</dbReference>
<protein>
    <submittedName>
        <fullName evidence="2">Ovule protein</fullName>
    </submittedName>
</protein>
<organism evidence="1 2">
    <name type="scientific">Heterorhabditis bacteriophora</name>
    <name type="common">Entomopathogenic nematode worm</name>
    <dbReference type="NCBI Taxonomy" id="37862"/>
    <lineage>
        <taxon>Eukaryota</taxon>
        <taxon>Metazoa</taxon>
        <taxon>Ecdysozoa</taxon>
        <taxon>Nematoda</taxon>
        <taxon>Chromadorea</taxon>
        <taxon>Rhabditida</taxon>
        <taxon>Rhabditina</taxon>
        <taxon>Rhabditomorpha</taxon>
        <taxon>Strongyloidea</taxon>
        <taxon>Heterorhabditidae</taxon>
        <taxon>Heterorhabditis</taxon>
    </lineage>
</organism>
<evidence type="ECO:0000313" key="2">
    <source>
        <dbReference type="WBParaSite" id="Hba_04589"/>
    </source>
</evidence>
<proteinExistence type="predicted"/>
<evidence type="ECO:0000313" key="1">
    <source>
        <dbReference type="Proteomes" id="UP000095283"/>
    </source>
</evidence>
<accession>A0A1I7WHW2</accession>
<reference evidence="2" key="1">
    <citation type="submission" date="2016-11" db="UniProtKB">
        <authorList>
            <consortium name="WormBaseParasite"/>
        </authorList>
    </citation>
    <scope>IDENTIFICATION</scope>
</reference>